<organism evidence="1 2">
    <name type="scientific">Paenibacillus polygoni</name>
    <dbReference type="NCBI Taxonomy" id="3050112"/>
    <lineage>
        <taxon>Bacteria</taxon>
        <taxon>Bacillati</taxon>
        <taxon>Bacillota</taxon>
        <taxon>Bacilli</taxon>
        <taxon>Bacillales</taxon>
        <taxon>Paenibacillaceae</taxon>
        <taxon>Paenibacillus</taxon>
    </lineage>
</organism>
<proteinExistence type="predicted"/>
<dbReference type="RefSeq" id="WP_285745715.1">
    <property type="nucleotide sequence ID" value="NZ_CP127162.1"/>
</dbReference>
<evidence type="ECO:0000313" key="1">
    <source>
        <dbReference type="EMBL" id="WIV19539.1"/>
    </source>
</evidence>
<evidence type="ECO:0000313" key="2">
    <source>
        <dbReference type="Proteomes" id="UP001236415"/>
    </source>
</evidence>
<reference evidence="1 2" key="1">
    <citation type="submission" date="2023-06" db="EMBL/GenBank/DDBJ databases">
        <title>Paenibacillus polygonum sp. nov., an endophytic bacterium, isolated from Polygonum lapathifolium L. in Nanji Wetland National Nature Reserve, South of Poyang Lake, Jiangxi Province, China.</title>
        <authorList>
            <person name="Yu Z."/>
        </authorList>
    </citation>
    <scope>NUCLEOTIDE SEQUENCE [LARGE SCALE GENOMIC DNA]</scope>
    <source>
        <strain evidence="1 2">C31</strain>
    </source>
</reference>
<name>A0ABY8X6E2_9BACL</name>
<evidence type="ECO:0008006" key="3">
    <source>
        <dbReference type="Google" id="ProtNLM"/>
    </source>
</evidence>
<gene>
    <name evidence="1" type="ORF">QPK24_01950</name>
</gene>
<sequence length="153" mass="16871">MIDKKVFIAVALSLILLSGSTLPLFSESVEQLIERSDSSDVEFDEGSIAPLTLLTDETGTFSNGERKTTFTYVQGYDLRFNVENTEGAAFNWTLIDQDQRIIRSGKVAEGKSYLETISSLEDEHTLRSGIYTVSMISIDGTNSNYKVSASALH</sequence>
<keyword evidence="2" id="KW-1185">Reference proteome</keyword>
<accession>A0ABY8X6E2</accession>
<protein>
    <recommendedName>
        <fullName evidence="3">Intracellular proteinase inhibitor</fullName>
    </recommendedName>
</protein>
<dbReference type="EMBL" id="CP127162">
    <property type="protein sequence ID" value="WIV19539.1"/>
    <property type="molecule type" value="Genomic_DNA"/>
</dbReference>
<dbReference type="Proteomes" id="UP001236415">
    <property type="component" value="Chromosome"/>
</dbReference>